<dbReference type="Proteomes" id="UP001249851">
    <property type="component" value="Unassembled WGS sequence"/>
</dbReference>
<keyword evidence="2" id="KW-1185">Reference proteome</keyword>
<reference evidence="1" key="1">
    <citation type="journal article" date="2023" name="G3 (Bethesda)">
        <title>Whole genome assembly and annotation of the endangered Caribbean coral Acropora cervicornis.</title>
        <authorList>
            <person name="Selwyn J.D."/>
            <person name="Vollmer S.V."/>
        </authorList>
    </citation>
    <scope>NUCLEOTIDE SEQUENCE</scope>
    <source>
        <strain evidence="1">K2</strain>
    </source>
</reference>
<protein>
    <submittedName>
        <fullName evidence="1">Uncharacterized protein</fullName>
    </submittedName>
</protein>
<reference evidence="1" key="2">
    <citation type="journal article" date="2023" name="Science">
        <title>Genomic signatures of disease resistance in endangered staghorn corals.</title>
        <authorList>
            <person name="Vollmer S.V."/>
            <person name="Selwyn J.D."/>
            <person name="Despard B.A."/>
            <person name="Roesel C.L."/>
        </authorList>
    </citation>
    <scope>NUCLEOTIDE SEQUENCE</scope>
    <source>
        <strain evidence="1">K2</strain>
    </source>
</reference>
<comment type="caution">
    <text evidence="1">The sequence shown here is derived from an EMBL/GenBank/DDBJ whole genome shotgun (WGS) entry which is preliminary data.</text>
</comment>
<gene>
    <name evidence="1" type="ORF">P5673_027089</name>
</gene>
<sequence>MKYTIQEDIGHHFLDNAVQLVKEGKKFVLVLDNIDWDLKVVFKKLYKNFGREQGTLRYGDRHKEVVKFAKAIKRKFNVTEFK</sequence>
<name>A0AAD9PZU3_ACRCE</name>
<dbReference type="AlphaFoldDB" id="A0AAD9PZU3"/>
<accession>A0AAD9PZU3</accession>
<organism evidence="1 2">
    <name type="scientific">Acropora cervicornis</name>
    <name type="common">Staghorn coral</name>
    <dbReference type="NCBI Taxonomy" id="6130"/>
    <lineage>
        <taxon>Eukaryota</taxon>
        <taxon>Metazoa</taxon>
        <taxon>Cnidaria</taxon>
        <taxon>Anthozoa</taxon>
        <taxon>Hexacorallia</taxon>
        <taxon>Scleractinia</taxon>
        <taxon>Astrocoeniina</taxon>
        <taxon>Acroporidae</taxon>
        <taxon>Acropora</taxon>
    </lineage>
</organism>
<evidence type="ECO:0000313" key="1">
    <source>
        <dbReference type="EMBL" id="KAK2552056.1"/>
    </source>
</evidence>
<evidence type="ECO:0000313" key="2">
    <source>
        <dbReference type="Proteomes" id="UP001249851"/>
    </source>
</evidence>
<proteinExistence type="predicted"/>
<dbReference type="EMBL" id="JARQWQ010000091">
    <property type="protein sequence ID" value="KAK2552056.1"/>
    <property type="molecule type" value="Genomic_DNA"/>
</dbReference>